<sequence length="443" mass="45607">MNVEDITKDLLIKAGMWWPDANSGSLRSAAKAWRTFADAVDDVIGPVNGKAGAIVLHNQGEAVDAFRVFWSRYHKSEGVGWLDDTATAARSMAKALEEFADAVDEAIERLWTEIGIGAAVIAAGMGLAVFTFGASAAASAAAAAAIIEVAAGLGVTVSTAVATIAATTLTGIAFGAVEGITVDLAVAQPLRMATGLQGGLSLDSVEQAGIYGGAFGGAFGGAAGVTRAAGDAGGFSNLFGQNIPIGIANPNLAGVGRTPFVLDDMGKRRTWDLLRSENSKVHVPPRVPGDHALISGDPVYFGNRTTVIGYDTKTLANAKRVARVPGKHDVIVHGTNTGVFLSGRVNSSGKTLMDFEVHPTHIADAIRSNPNYDGGPVRLISCHSGYAAPNSVELPLAQSVANDLGVPVTAPTNKVGTSAENGMGQTPVIGDGGYWRTYLPMAK</sequence>
<dbReference type="InterPro" id="IPR057746">
    <property type="entry name" value="CpnT-like_N"/>
</dbReference>
<dbReference type="Pfam" id="PF25547">
    <property type="entry name" value="WXG100_2"/>
    <property type="match status" value="1"/>
</dbReference>
<protein>
    <recommendedName>
        <fullName evidence="1">Outer membrane channel protein CpnT-like N-terminal domain-containing protein</fullName>
    </recommendedName>
</protein>
<dbReference type="EMBL" id="CP109535">
    <property type="protein sequence ID" value="WTY94229.1"/>
    <property type="molecule type" value="Genomic_DNA"/>
</dbReference>
<organism evidence="2">
    <name type="scientific">Streptomyces sp. NBC_01401</name>
    <dbReference type="NCBI Taxonomy" id="2903854"/>
    <lineage>
        <taxon>Bacteria</taxon>
        <taxon>Bacillati</taxon>
        <taxon>Actinomycetota</taxon>
        <taxon>Actinomycetes</taxon>
        <taxon>Kitasatosporales</taxon>
        <taxon>Streptomycetaceae</taxon>
        <taxon>Streptomyces</taxon>
    </lineage>
</organism>
<dbReference type="AlphaFoldDB" id="A0AAU3GPM2"/>
<feature type="domain" description="Outer membrane channel protein CpnT-like N-terminal" evidence="1">
    <location>
        <begin position="16"/>
        <end position="145"/>
    </location>
</feature>
<reference evidence="2" key="1">
    <citation type="submission" date="2022-10" db="EMBL/GenBank/DDBJ databases">
        <title>The complete genomes of actinobacterial strains from the NBC collection.</title>
        <authorList>
            <person name="Joergensen T.S."/>
            <person name="Alvarez Arevalo M."/>
            <person name="Sterndorff E.B."/>
            <person name="Faurdal D."/>
            <person name="Vuksanovic O."/>
            <person name="Mourched A.-S."/>
            <person name="Charusanti P."/>
            <person name="Shaw S."/>
            <person name="Blin K."/>
            <person name="Weber T."/>
        </authorList>
    </citation>
    <scope>NUCLEOTIDE SEQUENCE</scope>
    <source>
        <strain evidence="2">NBC_01401</strain>
    </source>
</reference>
<gene>
    <name evidence="2" type="ORF">OG626_04620</name>
</gene>
<name>A0AAU3GPM2_9ACTN</name>
<proteinExistence type="predicted"/>
<accession>A0AAU3GPM2</accession>
<evidence type="ECO:0000313" key="2">
    <source>
        <dbReference type="EMBL" id="WTY94229.1"/>
    </source>
</evidence>
<evidence type="ECO:0000259" key="1">
    <source>
        <dbReference type="Pfam" id="PF25547"/>
    </source>
</evidence>